<dbReference type="InterPro" id="IPR043502">
    <property type="entry name" value="DNA/RNA_pol_sf"/>
</dbReference>
<sequence>MHEAKPMPTPLVASTSLHLGSGSPLFDGSSYWRLLGFMQYLALTCPDLYFAVNKLSQFMHQPTDAHWQLAKRVLCYLQGTDFHGLLLRPQLALSLHAYSDADWASNHSNCVSTTDYLVVQGSNPISWHTTKQKAVAWSSTKVEYHALASTASELVWVHNLLLELGVSGIGSLALFCDNIGATYLSLNPVLHSCMKHIAVDLHFVRDLVNQKILHVSHISSHDQLADSLTKALSTSHFSSLHSKIGVANNTSILRGLSKHLYDFSHGGSFNAAFLNA</sequence>
<dbReference type="CDD" id="cd09272">
    <property type="entry name" value="RNase_HI_RT_Ty1"/>
    <property type="match status" value="1"/>
</dbReference>
<proteinExistence type="predicted"/>
<dbReference type="PANTHER" id="PTHR11439">
    <property type="entry name" value="GAG-POL-RELATED RETROTRANSPOSON"/>
    <property type="match status" value="1"/>
</dbReference>
<name>A0AAV5KIR7_9ROSI</name>
<protein>
    <recommendedName>
        <fullName evidence="3">Retrovirus-related Pol polyprotein from transposon RE2</fullName>
    </recommendedName>
</protein>
<dbReference type="AlphaFoldDB" id="A0AAV5KIR7"/>
<dbReference type="Proteomes" id="UP001054252">
    <property type="component" value="Unassembled WGS sequence"/>
</dbReference>
<organism evidence="1 2">
    <name type="scientific">Rubroshorea leprosula</name>
    <dbReference type="NCBI Taxonomy" id="152421"/>
    <lineage>
        <taxon>Eukaryota</taxon>
        <taxon>Viridiplantae</taxon>
        <taxon>Streptophyta</taxon>
        <taxon>Embryophyta</taxon>
        <taxon>Tracheophyta</taxon>
        <taxon>Spermatophyta</taxon>
        <taxon>Magnoliopsida</taxon>
        <taxon>eudicotyledons</taxon>
        <taxon>Gunneridae</taxon>
        <taxon>Pentapetalae</taxon>
        <taxon>rosids</taxon>
        <taxon>malvids</taxon>
        <taxon>Malvales</taxon>
        <taxon>Dipterocarpaceae</taxon>
        <taxon>Rubroshorea</taxon>
    </lineage>
</organism>
<dbReference type="SUPFAM" id="SSF56672">
    <property type="entry name" value="DNA/RNA polymerases"/>
    <property type="match status" value="1"/>
</dbReference>
<comment type="caution">
    <text evidence="1">The sequence shown here is derived from an EMBL/GenBank/DDBJ whole genome shotgun (WGS) entry which is preliminary data.</text>
</comment>
<dbReference type="EMBL" id="BPVZ01000066">
    <property type="protein sequence ID" value="GKV24513.1"/>
    <property type="molecule type" value="Genomic_DNA"/>
</dbReference>
<dbReference type="PANTHER" id="PTHR11439:SF463">
    <property type="entry name" value="REVERSE TRANSCRIPTASE TY1_COPIA-TYPE DOMAIN-CONTAINING PROTEIN"/>
    <property type="match status" value="1"/>
</dbReference>
<accession>A0AAV5KIR7</accession>
<evidence type="ECO:0000313" key="1">
    <source>
        <dbReference type="EMBL" id="GKV24513.1"/>
    </source>
</evidence>
<evidence type="ECO:0008006" key="3">
    <source>
        <dbReference type="Google" id="ProtNLM"/>
    </source>
</evidence>
<evidence type="ECO:0000313" key="2">
    <source>
        <dbReference type="Proteomes" id="UP001054252"/>
    </source>
</evidence>
<reference evidence="1 2" key="1">
    <citation type="journal article" date="2021" name="Commun. Biol.">
        <title>The genome of Shorea leprosula (Dipterocarpaceae) highlights the ecological relevance of drought in aseasonal tropical rainforests.</title>
        <authorList>
            <person name="Ng K.K.S."/>
            <person name="Kobayashi M.J."/>
            <person name="Fawcett J.A."/>
            <person name="Hatakeyama M."/>
            <person name="Paape T."/>
            <person name="Ng C.H."/>
            <person name="Ang C.C."/>
            <person name="Tnah L.H."/>
            <person name="Lee C.T."/>
            <person name="Nishiyama T."/>
            <person name="Sese J."/>
            <person name="O'Brien M.J."/>
            <person name="Copetti D."/>
            <person name="Mohd Noor M.I."/>
            <person name="Ong R.C."/>
            <person name="Putra M."/>
            <person name="Sireger I.Z."/>
            <person name="Indrioko S."/>
            <person name="Kosugi Y."/>
            <person name="Izuno A."/>
            <person name="Isagi Y."/>
            <person name="Lee S.L."/>
            <person name="Shimizu K.K."/>
        </authorList>
    </citation>
    <scope>NUCLEOTIDE SEQUENCE [LARGE SCALE GENOMIC DNA]</scope>
    <source>
        <strain evidence="1">214</strain>
    </source>
</reference>
<keyword evidence="2" id="KW-1185">Reference proteome</keyword>
<gene>
    <name evidence="1" type="ORF">SLEP1_g34118</name>
</gene>